<proteinExistence type="predicted"/>
<dbReference type="Proteomes" id="UP001161388">
    <property type="component" value="Unassembled WGS sequence"/>
</dbReference>
<sequence length="110" mass="11976">MRTGYLAIALVLAVLAGCTSSKDRIAFDGHYFRTKVAKVDGQRDVFSVRIRDVARSLDGAREAGRHAGTAYCVENYGSSKITWVVGPDTPPEELQISDNTLVFQGVCPQL</sequence>
<protein>
    <recommendedName>
        <fullName evidence="3">Lipoprotein</fullName>
    </recommendedName>
</protein>
<reference evidence="1" key="2">
    <citation type="submission" date="2023-01" db="EMBL/GenBank/DDBJ databases">
        <title>Draft genome sequence of Sulfitobacter pacificus strain NBRC 109915.</title>
        <authorList>
            <person name="Sun Q."/>
            <person name="Mori K."/>
        </authorList>
    </citation>
    <scope>NUCLEOTIDE SEQUENCE</scope>
    <source>
        <strain evidence="1">NBRC 109915</strain>
    </source>
</reference>
<dbReference type="RefSeq" id="WP_284372613.1">
    <property type="nucleotide sequence ID" value="NZ_BAABWP010000001.1"/>
</dbReference>
<evidence type="ECO:0008006" key="3">
    <source>
        <dbReference type="Google" id="ProtNLM"/>
    </source>
</evidence>
<comment type="caution">
    <text evidence="1">The sequence shown here is derived from an EMBL/GenBank/DDBJ whole genome shotgun (WGS) entry which is preliminary data.</text>
</comment>
<accession>A0ABQ5VIR8</accession>
<reference evidence="1" key="1">
    <citation type="journal article" date="2014" name="Int. J. Syst. Evol. Microbiol.">
        <title>Complete genome of a new Firmicutes species belonging to the dominant human colonic microbiota ('Ruminococcus bicirculans') reveals two chromosomes and a selective capacity to utilize plant glucans.</title>
        <authorList>
            <consortium name="NISC Comparative Sequencing Program"/>
            <person name="Wegmann U."/>
            <person name="Louis P."/>
            <person name="Goesmann A."/>
            <person name="Henrissat B."/>
            <person name="Duncan S.H."/>
            <person name="Flint H.J."/>
        </authorList>
    </citation>
    <scope>NUCLEOTIDE SEQUENCE</scope>
    <source>
        <strain evidence="1">NBRC 109915</strain>
    </source>
</reference>
<dbReference type="EMBL" id="BSNL01000001">
    <property type="protein sequence ID" value="GLQ26964.1"/>
    <property type="molecule type" value="Genomic_DNA"/>
</dbReference>
<dbReference type="PROSITE" id="PS51257">
    <property type="entry name" value="PROKAR_LIPOPROTEIN"/>
    <property type="match status" value="1"/>
</dbReference>
<organism evidence="1 2">
    <name type="scientific">Sulfitobacter pacificus</name>
    <dbReference type="NCBI Taxonomy" id="1499314"/>
    <lineage>
        <taxon>Bacteria</taxon>
        <taxon>Pseudomonadati</taxon>
        <taxon>Pseudomonadota</taxon>
        <taxon>Alphaproteobacteria</taxon>
        <taxon>Rhodobacterales</taxon>
        <taxon>Roseobacteraceae</taxon>
        <taxon>Sulfitobacter</taxon>
    </lineage>
</organism>
<evidence type="ECO:0000313" key="1">
    <source>
        <dbReference type="EMBL" id="GLQ26964.1"/>
    </source>
</evidence>
<gene>
    <name evidence="1" type="ORF">GCM10007927_17670</name>
</gene>
<name>A0ABQ5VIR8_9RHOB</name>
<keyword evidence="2" id="KW-1185">Reference proteome</keyword>
<evidence type="ECO:0000313" key="2">
    <source>
        <dbReference type="Proteomes" id="UP001161388"/>
    </source>
</evidence>